<sequence length="118" mass="13057">MAIIGHIHFVIIDVNNKSLYTTAEPSFVYTTGKVDRGIDSPDRDADRMISELKLSSRDVRSAKRVTTVELTSGSAAIRPSNPGDSALLFPFEESASIRWFSVALHRISLNAVFYRARG</sequence>
<name>A0AAJ8E2S0_ASPNG</name>
<accession>A0AAJ8E2S0</accession>
<gene>
    <name evidence="1" type="ORF">An16g02710</name>
</gene>
<dbReference type="GeneID" id="84593346"/>
<dbReference type="AlphaFoldDB" id="A0AAJ8E2S0"/>
<dbReference type="KEGG" id="ang:An16g02710"/>
<protein>
    <submittedName>
        <fullName evidence="1">Uncharacterized protein</fullName>
    </submittedName>
</protein>
<proteinExistence type="predicted"/>
<reference evidence="1" key="1">
    <citation type="submission" date="2025-02" db="EMBL/GenBank/DDBJ databases">
        <authorList>
            <consortium name="NCBI Genome Project"/>
        </authorList>
    </citation>
    <scope>NUCLEOTIDE SEQUENCE</scope>
</reference>
<dbReference type="VEuPathDB" id="FungiDB:An16g02710"/>
<organism evidence="1">
    <name type="scientific">Aspergillus niger</name>
    <dbReference type="NCBI Taxonomy" id="5061"/>
    <lineage>
        <taxon>Eukaryota</taxon>
        <taxon>Fungi</taxon>
        <taxon>Dikarya</taxon>
        <taxon>Ascomycota</taxon>
        <taxon>Pezizomycotina</taxon>
        <taxon>Eurotiomycetes</taxon>
        <taxon>Eurotiomycetidae</taxon>
        <taxon>Eurotiales</taxon>
        <taxon>Aspergillaceae</taxon>
        <taxon>Aspergillus</taxon>
        <taxon>Aspergillus subgen. Circumdati</taxon>
    </lineage>
</organism>
<evidence type="ECO:0000313" key="1">
    <source>
        <dbReference type="RefSeq" id="XP_059604759.1"/>
    </source>
</evidence>
<reference evidence="1" key="2">
    <citation type="submission" date="2025-08" db="UniProtKB">
        <authorList>
            <consortium name="RefSeq"/>
        </authorList>
    </citation>
    <scope>IDENTIFICATION</scope>
</reference>
<dbReference type="RefSeq" id="XP_059604759.1">
    <property type="nucleotide sequence ID" value="XM_059744997.1"/>
</dbReference>